<dbReference type="Gene3D" id="1.10.540.10">
    <property type="entry name" value="Acyl-CoA dehydrogenase/oxidase, N-terminal domain"/>
    <property type="match status" value="1"/>
</dbReference>
<comment type="cofactor">
    <cofactor evidence="1">
        <name>FAD</name>
        <dbReference type="ChEBI" id="CHEBI:57692"/>
    </cofactor>
</comment>
<evidence type="ECO:0000313" key="8">
    <source>
        <dbReference type="EMBL" id="AHH17524.1"/>
    </source>
</evidence>
<dbReference type="eggNOG" id="COG1960">
    <property type="taxonomic scope" value="Bacteria"/>
</dbReference>
<evidence type="ECO:0000256" key="5">
    <source>
        <dbReference type="ARBA" id="ARBA00023002"/>
    </source>
</evidence>
<evidence type="ECO:0000313" key="9">
    <source>
        <dbReference type="Proteomes" id="UP000019150"/>
    </source>
</evidence>
<sequence length="340" mass="36071">MTDMLEIDRELADLLDSVFGEYAESGERAPGELDRELWNRLDGLGLVNLTGDEAHGGSGAGWAEAAALISAAARHGVRLPLAEHDLLAEWLRQTTELGGPTAVRTACVLDAAGRADAVPWLSAVERAVLIRPVGDGYRAADIAVAELSVTRGANAVGEPRDGVVVDLAALDGVEVSPEMVRQFERRAAMIRGVQVCAALDRTLAFAVEHVRSREQFGRPIAAFQAVQSQLADIAGEAALARAATETALLRAIASDWSAPDLDFLVAVARSCAGHAASVVVRGAHQVHGAIGTTREHRLHTSTRAAMAWRSEYGSVRFWDERVTEAALHAGATGLWQLIAG</sequence>
<name>W5TEE1_9NOCA</name>
<organism evidence="8 9">
    <name type="scientific">Nocardia nova SH22a</name>
    <dbReference type="NCBI Taxonomy" id="1415166"/>
    <lineage>
        <taxon>Bacteria</taxon>
        <taxon>Bacillati</taxon>
        <taxon>Actinomycetota</taxon>
        <taxon>Actinomycetes</taxon>
        <taxon>Mycobacteriales</taxon>
        <taxon>Nocardiaceae</taxon>
        <taxon>Nocardia</taxon>
    </lineage>
</organism>
<keyword evidence="4" id="KW-0274">FAD</keyword>
<gene>
    <name evidence="8" type="ORF">NONO_c27320</name>
</gene>
<evidence type="ECO:0000259" key="6">
    <source>
        <dbReference type="Pfam" id="PF00441"/>
    </source>
</evidence>
<dbReference type="SUPFAM" id="SSF56645">
    <property type="entry name" value="Acyl-CoA dehydrogenase NM domain-like"/>
    <property type="match status" value="1"/>
</dbReference>
<evidence type="ECO:0000256" key="2">
    <source>
        <dbReference type="ARBA" id="ARBA00009347"/>
    </source>
</evidence>
<keyword evidence="9" id="KW-1185">Reference proteome</keyword>
<dbReference type="Proteomes" id="UP000019150">
    <property type="component" value="Chromosome"/>
</dbReference>
<evidence type="ECO:0000256" key="1">
    <source>
        <dbReference type="ARBA" id="ARBA00001974"/>
    </source>
</evidence>
<dbReference type="InterPro" id="IPR036250">
    <property type="entry name" value="AcylCo_DH-like_C"/>
</dbReference>
<evidence type="ECO:0000256" key="3">
    <source>
        <dbReference type="ARBA" id="ARBA00022630"/>
    </source>
</evidence>
<dbReference type="InterPro" id="IPR037069">
    <property type="entry name" value="AcylCoA_DH/ox_N_sf"/>
</dbReference>
<dbReference type="OrthoDB" id="2450120at2"/>
<accession>W5TEE1</accession>
<keyword evidence="5" id="KW-0560">Oxidoreductase</keyword>
<dbReference type="HOGENOM" id="CLU_018204_5_0_11"/>
<dbReference type="PANTHER" id="PTHR43884">
    <property type="entry name" value="ACYL-COA DEHYDROGENASE"/>
    <property type="match status" value="1"/>
</dbReference>
<dbReference type="InterPro" id="IPR009100">
    <property type="entry name" value="AcylCoA_DH/oxidase_NM_dom_sf"/>
</dbReference>
<dbReference type="AlphaFoldDB" id="W5TEE1"/>
<feature type="domain" description="Acyl-CoA dehydrogenase/oxidase C-terminal" evidence="6">
    <location>
        <begin position="193"/>
        <end position="309"/>
    </location>
</feature>
<dbReference type="GO" id="GO:0050660">
    <property type="term" value="F:flavin adenine dinucleotide binding"/>
    <property type="evidence" value="ECO:0007669"/>
    <property type="project" value="InterPro"/>
</dbReference>
<dbReference type="STRING" id="1415166.NONO_c27320"/>
<feature type="domain" description="Acyl-CoA dehydrogenase/oxidase N-terminal" evidence="7">
    <location>
        <begin position="9"/>
        <end position="79"/>
    </location>
</feature>
<dbReference type="RefSeq" id="WP_025348995.1">
    <property type="nucleotide sequence ID" value="NZ_CP006850.1"/>
</dbReference>
<dbReference type="InterPro" id="IPR009075">
    <property type="entry name" value="AcylCo_DH/oxidase_C"/>
</dbReference>
<proteinExistence type="inferred from homology"/>
<comment type="similarity">
    <text evidence="2">Belongs to the acyl-CoA dehydrogenase family.</text>
</comment>
<protein>
    <submittedName>
        <fullName evidence="8">Acyl-CoA dehydrogenase</fullName>
    </submittedName>
</protein>
<evidence type="ECO:0000256" key="4">
    <source>
        <dbReference type="ARBA" id="ARBA00022827"/>
    </source>
</evidence>
<dbReference type="PATRIC" id="fig|1415166.3.peg.2801"/>
<dbReference type="Pfam" id="PF02771">
    <property type="entry name" value="Acyl-CoA_dh_N"/>
    <property type="match status" value="1"/>
</dbReference>
<reference evidence="8 9" key="1">
    <citation type="journal article" date="2014" name="Appl. Environ. Microbiol.">
        <title>Insights into the Microbial Degradation of Rubber and Gutta-Percha by Analysis of the Complete Genome of Nocardia nova SH22a.</title>
        <authorList>
            <person name="Luo Q."/>
            <person name="Hiessl S."/>
            <person name="Poehlein A."/>
            <person name="Daniel R."/>
            <person name="Steinbuchel A."/>
        </authorList>
    </citation>
    <scope>NUCLEOTIDE SEQUENCE [LARGE SCALE GENOMIC DNA]</scope>
    <source>
        <strain evidence="8">SH22a</strain>
    </source>
</reference>
<dbReference type="Gene3D" id="1.20.140.10">
    <property type="entry name" value="Butyryl-CoA Dehydrogenase, subunit A, domain 3"/>
    <property type="match status" value="1"/>
</dbReference>
<dbReference type="InterPro" id="IPR013786">
    <property type="entry name" value="AcylCoA_DH/ox_N"/>
</dbReference>
<keyword evidence="3" id="KW-0285">Flavoprotein</keyword>
<dbReference type="EMBL" id="CP006850">
    <property type="protein sequence ID" value="AHH17524.1"/>
    <property type="molecule type" value="Genomic_DNA"/>
</dbReference>
<dbReference type="Pfam" id="PF00441">
    <property type="entry name" value="Acyl-CoA_dh_1"/>
    <property type="match status" value="1"/>
</dbReference>
<dbReference type="GO" id="GO:0003995">
    <property type="term" value="F:acyl-CoA dehydrogenase activity"/>
    <property type="evidence" value="ECO:0007669"/>
    <property type="project" value="TreeGrafter"/>
</dbReference>
<dbReference type="SUPFAM" id="SSF47203">
    <property type="entry name" value="Acyl-CoA dehydrogenase C-terminal domain-like"/>
    <property type="match status" value="1"/>
</dbReference>
<dbReference type="PANTHER" id="PTHR43884:SF20">
    <property type="entry name" value="ACYL-COA DEHYDROGENASE FADE28"/>
    <property type="match status" value="1"/>
</dbReference>
<dbReference type="KEGG" id="nno:NONO_c27320"/>
<evidence type="ECO:0000259" key="7">
    <source>
        <dbReference type="Pfam" id="PF02771"/>
    </source>
</evidence>